<evidence type="ECO:0008006" key="3">
    <source>
        <dbReference type="Google" id="ProtNLM"/>
    </source>
</evidence>
<comment type="caution">
    <text evidence="1">The sequence shown here is derived from an EMBL/GenBank/DDBJ whole genome shotgun (WGS) entry which is preliminary data.</text>
</comment>
<name>A0A4R2Q6C4_9RHOB</name>
<dbReference type="EMBL" id="SLXP01000001">
    <property type="protein sequence ID" value="TCP44240.1"/>
    <property type="molecule type" value="Genomic_DNA"/>
</dbReference>
<sequence>MNAILERDTLAQLHRVLGAAHLPDKARADGQRLLERLRAPVRLVVAGPAGSGKTHLAGLLAGCPPRPAAPGPSGDAPETPSLVFRNLVVIEYALPAPGSGICGAVGLEVTSPDIILWCTQGFTHDEAQVWARVPDNLKDHAFLVLTKADELLRLGVLQDRLDDLCEVVETEFHSLLPIATRQAMAARDGARITDPALHGRSGAGALFEALGRMIEQGRSADLDAAQLFVRRYGGALAAAGSPPPAPVFADSAPAMPVPPAAPAPMAAAAPPAPRPACRDTEISARALRLLDDLRDDFPDEIGPDDPAEISALLGLCARTAEALDEMVTGAPGVSDDLSEDVMEANETMVLLTLEDDENAAADAVTLLLQLRRGFETRLAA</sequence>
<evidence type="ECO:0000313" key="2">
    <source>
        <dbReference type="Proteomes" id="UP000294835"/>
    </source>
</evidence>
<dbReference type="RefSeq" id="WP_132460379.1">
    <property type="nucleotide sequence ID" value="NZ_SLXP01000001.1"/>
</dbReference>
<accession>A0A4R2Q6C4</accession>
<dbReference type="Proteomes" id="UP000294835">
    <property type="component" value="Unassembled WGS sequence"/>
</dbReference>
<keyword evidence="2" id="KW-1185">Reference proteome</keyword>
<reference evidence="1 2" key="1">
    <citation type="submission" date="2019-03" db="EMBL/GenBank/DDBJ databases">
        <title>Genomic Encyclopedia of Type Strains, Phase IV (KMG-IV): sequencing the most valuable type-strain genomes for metagenomic binning, comparative biology and taxonomic classification.</title>
        <authorList>
            <person name="Goeker M."/>
        </authorList>
    </citation>
    <scope>NUCLEOTIDE SEQUENCE [LARGE SCALE GENOMIC DNA]</scope>
    <source>
        <strain evidence="1 2">DSM 18063</strain>
    </source>
</reference>
<dbReference type="AlphaFoldDB" id="A0A4R2Q6C4"/>
<organism evidence="1 2">
    <name type="scientific">Rhodovulum marinum</name>
    <dbReference type="NCBI Taxonomy" id="320662"/>
    <lineage>
        <taxon>Bacteria</taxon>
        <taxon>Pseudomonadati</taxon>
        <taxon>Pseudomonadota</taxon>
        <taxon>Alphaproteobacteria</taxon>
        <taxon>Rhodobacterales</taxon>
        <taxon>Paracoccaceae</taxon>
        <taxon>Rhodovulum</taxon>
    </lineage>
</organism>
<protein>
    <recommendedName>
        <fullName evidence="3">Dynamin family protein</fullName>
    </recommendedName>
</protein>
<dbReference type="InterPro" id="IPR027417">
    <property type="entry name" value="P-loop_NTPase"/>
</dbReference>
<gene>
    <name evidence="1" type="ORF">EV662_101331</name>
</gene>
<dbReference type="SUPFAM" id="SSF52540">
    <property type="entry name" value="P-loop containing nucleoside triphosphate hydrolases"/>
    <property type="match status" value="1"/>
</dbReference>
<dbReference type="OrthoDB" id="7647819at2"/>
<proteinExistence type="predicted"/>
<evidence type="ECO:0000313" key="1">
    <source>
        <dbReference type="EMBL" id="TCP44240.1"/>
    </source>
</evidence>